<name>A0A5C5YNG3_9BACT</name>
<protein>
    <recommendedName>
        <fullName evidence="6">RNA polymerase sigma factor</fullName>
    </recommendedName>
</protein>
<dbReference type="InterPro" id="IPR036388">
    <property type="entry name" value="WH-like_DNA-bd_sf"/>
</dbReference>
<keyword evidence="2 6" id="KW-0805">Transcription regulation</keyword>
<evidence type="ECO:0000256" key="5">
    <source>
        <dbReference type="ARBA" id="ARBA00023163"/>
    </source>
</evidence>
<dbReference type="GO" id="GO:0006352">
    <property type="term" value="P:DNA-templated transcription initiation"/>
    <property type="evidence" value="ECO:0007669"/>
    <property type="project" value="InterPro"/>
</dbReference>
<dbReference type="PROSITE" id="PS01063">
    <property type="entry name" value="SIGMA70_ECF"/>
    <property type="match status" value="1"/>
</dbReference>
<feature type="domain" description="RNA polymerase sigma-70 region 2" evidence="7">
    <location>
        <begin position="40"/>
        <end position="105"/>
    </location>
</feature>
<comment type="similarity">
    <text evidence="1 6">Belongs to the sigma-70 factor family. ECF subfamily.</text>
</comment>
<dbReference type="InterPro" id="IPR013324">
    <property type="entry name" value="RNA_pol_sigma_r3/r4-like"/>
</dbReference>
<evidence type="ECO:0000256" key="4">
    <source>
        <dbReference type="ARBA" id="ARBA00023125"/>
    </source>
</evidence>
<dbReference type="PANTHER" id="PTHR43133">
    <property type="entry name" value="RNA POLYMERASE ECF-TYPE SIGMA FACTO"/>
    <property type="match status" value="1"/>
</dbReference>
<evidence type="ECO:0000256" key="3">
    <source>
        <dbReference type="ARBA" id="ARBA00023082"/>
    </source>
</evidence>
<evidence type="ECO:0000256" key="6">
    <source>
        <dbReference type="RuleBase" id="RU000716"/>
    </source>
</evidence>
<accession>A0A5C5YNG3</accession>
<dbReference type="SUPFAM" id="SSF88659">
    <property type="entry name" value="Sigma3 and sigma4 domains of RNA polymerase sigma factors"/>
    <property type="match status" value="1"/>
</dbReference>
<dbReference type="EMBL" id="SJPJ01000002">
    <property type="protein sequence ID" value="TWT76330.1"/>
    <property type="molecule type" value="Genomic_DNA"/>
</dbReference>
<keyword evidence="3 6" id="KW-0731">Sigma factor</keyword>
<dbReference type="Proteomes" id="UP000315010">
    <property type="component" value="Unassembled WGS sequence"/>
</dbReference>
<gene>
    <name evidence="9" type="primary">rpoE_5</name>
    <name evidence="9" type="ORF">CA13_68240</name>
</gene>
<feature type="domain" description="RNA polymerase sigma factor 70 region 4 type 2" evidence="8">
    <location>
        <begin position="140"/>
        <end position="191"/>
    </location>
</feature>
<dbReference type="PANTHER" id="PTHR43133:SF51">
    <property type="entry name" value="RNA POLYMERASE SIGMA FACTOR"/>
    <property type="match status" value="1"/>
</dbReference>
<dbReference type="AlphaFoldDB" id="A0A5C5YNG3"/>
<evidence type="ECO:0000313" key="9">
    <source>
        <dbReference type="EMBL" id="TWT76330.1"/>
    </source>
</evidence>
<dbReference type="InterPro" id="IPR039425">
    <property type="entry name" value="RNA_pol_sigma-70-like"/>
</dbReference>
<keyword evidence="4 6" id="KW-0238">DNA-binding</keyword>
<dbReference type="InterPro" id="IPR013325">
    <property type="entry name" value="RNA_pol_sigma_r2"/>
</dbReference>
<dbReference type="GO" id="GO:0003677">
    <property type="term" value="F:DNA binding"/>
    <property type="evidence" value="ECO:0007669"/>
    <property type="project" value="UniProtKB-KW"/>
</dbReference>
<organism evidence="9 10">
    <name type="scientific">Novipirellula herctigrandis</name>
    <dbReference type="NCBI Taxonomy" id="2527986"/>
    <lineage>
        <taxon>Bacteria</taxon>
        <taxon>Pseudomonadati</taxon>
        <taxon>Planctomycetota</taxon>
        <taxon>Planctomycetia</taxon>
        <taxon>Pirellulales</taxon>
        <taxon>Pirellulaceae</taxon>
        <taxon>Novipirellula</taxon>
    </lineage>
</organism>
<dbReference type="Pfam" id="PF08281">
    <property type="entry name" value="Sigma70_r4_2"/>
    <property type="match status" value="1"/>
</dbReference>
<dbReference type="Gene3D" id="1.10.10.10">
    <property type="entry name" value="Winged helix-like DNA-binding domain superfamily/Winged helix DNA-binding domain"/>
    <property type="match status" value="1"/>
</dbReference>
<dbReference type="InterPro" id="IPR014284">
    <property type="entry name" value="RNA_pol_sigma-70_dom"/>
</dbReference>
<evidence type="ECO:0000259" key="7">
    <source>
        <dbReference type="Pfam" id="PF04542"/>
    </source>
</evidence>
<dbReference type="GO" id="GO:0016987">
    <property type="term" value="F:sigma factor activity"/>
    <property type="evidence" value="ECO:0007669"/>
    <property type="project" value="UniProtKB-KW"/>
</dbReference>
<sequence length="222" mass="25660">MQSTTDFQSHSHLSTYLSQSDSELIASTLMGDKAAYDTIVARYQERLTMSIWNKVGCHELAEDIVQDAFLNAYRHLHSFRNHAQFYTWLYRIALNSRRNYLNKGRHVLSMDALTKHHDQTADPKQIPPVDIAERVEDCIRVRDALSKLDEDHRRILILREFEGYNYQMIAEQLQVKTGTVRSRLSRARAKLRNELDGYIGGKTAPDETSMAEVMKESSLILN</sequence>
<dbReference type="CDD" id="cd06171">
    <property type="entry name" value="Sigma70_r4"/>
    <property type="match status" value="1"/>
</dbReference>
<dbReference type="RefSeq" id="WP_146404119.1">
    <property type="nucleotide sequence ID" value="NZ_SJPJ01000002.1"/>
</dbReference>
<dbReference type="Gene3D" id="1.10.1740.10">
    <property type="match status" value="1"/>
</dbReference>
<evidence type="ECO:0000313" key="10">
    <source>
        <dbReference type="Proteomes" id="UP000315010"/>
    </source>
</evidence>
<dbReference type="InterPro" id="IPR007627">
    <property type="entry name" value="RNA_pol_sigma70_r2"/>
</dbReference>
<evidence type="ECO:0000256" key="1">
    <source>
        <dbReference type="ARBA" id="ARBA00010641"/>
    </source>
</evidence>
<keyword evidence="5 6" id="KW-0804">Transcription</keyword>
<dbReference type="NCBIfam" id="TIGR02937">
    <property type="entry name" value="sigma70-ECF"/>
    <property type="match status" value="1"/>
</dbReference>
<comment type="caution">
    <text evidence="9">The sequence shown here is derived from an EMBL/GenBank/DDBJ whole genome shotgun (WGS) entry which is preliminary data.</text>
</comment>
<reference evidence="9 10" key="1">
    <citation type="submission" date="2019-02" db="EMBL/GenBank/DDBJ databases">
        <title>Deep-cultivation of Planctomycetes and their phenomic and genomic characterization uncovers novel biology.</title>
        <authorList>
            <person name="Wiegand S."/>
            <person name="Jogler M."/>
            <person name="Boedeker C."/>
            <person name="Pinto D."/>
            <person name="Vollmers J."/>
            <person name="Rivas-Marin E."/>
            <person name="Kohn T."/>
            <person name="Peeters S.H."/>
            <person name="Heuer A."/>
            <person name="Rast P."/>
            <person name="Oberbeckmann S."/>
            <person name="Bunk B."/>
            <person name="Jeske O."/>
            <person name="Meyerdierks A."/>
            <person name="Storesund J.E."/>
            <person name="Kallscheuer N."/>
            <person name="Luecker S."/>
            <person name="Lage O.M."/>
            <person name="Pohl T."/>
            <person name="Merkel B.J."/>
            <person name="Hornburger P."/>
            <person name="Mueller R.-W."/>
            <person name="Bruemmer F."/>
            <person name="Labrenz M."/>
            <person name="Spormann A.M."/>
            <person name="Op Den Camp H."/>
            <person name="Overmann J."/>
            <person name="Amann R."/>
            <person name="Jetten M.S.M."/>
            <person name="Mascher T."/>
            <person name="Medema M.H."/>
            <person name="Devos D.P."/>
            <person name="Kaster A.-K."/>
            <person name="Ovreas L."/>
            <person name="Rohde M."/>
            <person name="Galperin M.Y."/>
            <person name="Jogler C."/>
        </authorList>
    </citation>
    <scope>NUCLEOTIDE SEQUENCE [LARGE SCALE GENOMIC DNA]</scope>
    <source>
        <strain evidence="9 10">CA13</strain>
    </source>
</reference>
<dbReference type="Pfam" id="PF04542">
    <property type="entry name" value="Sigma70_r2"/>
    <property type="match status" value="1"/>
</dbReference>
<proteinExistence type="inferred from homology"/>
<dbReference type="InterPro" id="IPR000838">
    <property type="entry name" value="RNA_pol_sigma70_ECF_CS"/>
</dbReference>
<evidence type="ECO:0000259" key="8">
    <source>
        <dbReference type="Pfam" id="PF08281"/>
    </source>
</evidence>
<dbReference type="OrthoDB" id="9785675at2"/>
<dbReference type="SUPFAM" id="SSF88946">
    <property type="entry name" value="Sigma2 domain of RNA polymerase sigma factors"/>
    <property type="match status" value="1"/>
</dbReference>
<evidence type="ECO:0000256" key="2">
    <source>
        <dbReference type="ARBA" id="ARBA00023015"/>
    </source>
</evidence>
<keyword evidence="10" id="KW-1185">Reference proteome</keyword>
<dbReference type="InterPro" id="IPR013249">
    <property type="entry name" value="RNA_pol_sigma70_r4_t2"/>
</dbReference>